<dbReference type="EMBL" id="BSTG01000002">
    <property type="protein sequence ID" value="GLY57429.1"/>
    <property type="molecule type" value="Genomic_DNA"/>
</dbReference>
<evidence type="ECO:0000256" key="2">
    <source>
        <dbReference type="ARBA" id="ARBA00022801"/>
    </source>
</evidence>
<dbReference type="EC" id="3.7.1.3" evidence="4 5"/>
<name>A0AAV5P475_CELCE</name>
<dbReference type="InterPro" id="IPR015421">
    <property type="entry name" value="PyrdxlP-dep_Trfase_major"/>
</dbReference>
<feature type="domain" description="Aminotransferase class V" evidence="8">
    <location>
        <begin position="142"/>
        <end position="395"/>
    </location>
</feature>
<evidence type="ECO:0000256" key="3">
    <source>
        <dbReference type="ARBA" id="ARBA00022898"/>
    </source>
</evidence>
<comment type="pathway">
    <text evidence="4 6">Amino-acid degradation; L-kynurenine degradation; L-alanine and anthranilate from L-kynurenine: step 1/1.</text>
</comment>
<comment type="function">
    <text evidence="4 6">Catalyzes the cleavage of L-kynurenine (L-Kyn) and L-3-hydroxykynurenine (L-3OHKyn) into anthranilic acid (AA) and 3-hydroxyanthranilic acid (3-OHAA), respectively.</text>
</comment>
<comment type="caution">
    <text evidence="9">The sequence shown here is derived from an EMBL/GenBank/DDBJ whole genome shotgun (WGS) entry which is preliminary data.</text>
</comment>
<keyword evidence="1 4" id="KW-0662">Pyridine nucleotide biosynthesis</keyword>
<evidence type="ECO:0000256" key="1">
    <source>
        <dbReference type="ARBA" id="ARBA00022642"/>
    </source>
</evidence>
<feature type="binding site" evidence="4">
    <location>
        <position position="324"/>
    </location>
    <ligand>
        <name>pyridoxal 5'-phosphate</name>
        <dbReference type="ChEBI" id="CHEBI:597326"/>
    </ligand>
</feature>
<comment type="catalytic activity">
    <reaction evidence="6">
        <text>3-hydroxy-L-kynurenine + H2O = 3-hydroxyanthranilate + L-alanine + H(+)</text>
        <dbReference type="Rhea" id="RHEA:25143"/>
        <dbReference type="ChEBI" id="CHEBI:15377"/>
        <dbReference type="ChEBI" id="CHEBI:15378"/>
        <dbReference type="ChEBI" id="CHEBI:36559"/>
        <dbReference type="ChEBI" id="CHEBI:57972"/>
        <dbReference type="ChEBI" id="CHEBI:58125"/>
        <dbReference type="EC" id="3.7.1.3"/>
    </reaction>
</comment>
<dbReference type="PIRSF" id="PIRSF038800">
    <property type="entry name" value="KYNU"/>
    <property type="match status" value="1"/>
</dbReference>
<dbReference type="GO" id="GO:0030429">
    <property type="term" value="F:kynureninase activity"/>
    <property type="evidence" value="ECO:0007669"/>
    <property type="project" value="UniProtKB-UniRule"/>
</dbReference>
<reference evidence="9" key="1">
    <citation type="submission" date="2023-03" db="EMBL/GenBank/DDBJ databases">
        <title>Cellulosimicrobium cellulans NBRC 103059.</title>
        <authorList>
            <person name="Ichikawa N."/>
            <person name="Sato H."/>
            <person name="Tonouchi N."/>
        </authorList>
    </citation>
    <scope>NUCLEOTIDE SEQUENCE</scope>
    <source>
        <strain evidence="9">NBRC 103059</strain>
    </source>
</reference>
<keyword evidence="2 4" id="KW-0378">Hydrolase</keyword>
<comment type="similarity">
    <text evidence="4 6">Belongs to the kynureninase family.</text>
</comment>
<dbReference type="InterPro" id="IPR015422">
    <property type="entry name" value="PyrdxlP-dep_Trfase_small"/>
</dbReference>
<evidence type="ECO:0000256" key="7">
    <source>
        <dbReference type="SAM" id="MobiDB-lite"/>
    </source>
</evidence>
<dbReference type="InterPro" id="IPR015424">
    <property type="entry name" value="PyrdxlP-dep_Trfase"/>
</dbReference>
<dbReference type="HAMAP" id="MF_01970">
    <property type="entry name" value="Kynureninase"/>
    <property type="match status" value="1"/>
</dbReference>
<dbReference type="SUPFAM" id="SSF53383">
    <property type="entry name" value="PLP-dependent transferases"/>
    <property type="match status" value="1"/>
</dbReference>
<protein>
    <recommendedName>
        <fullName evidence="4 5">Kynureninase</fullName>
        <ecNumber evidence="4 5">3.7.1.3</ecNumber>
    </recommendedName>
    <alternativeName>
        <fullName evidence="4">L-kynurenine hydrolase</fullName>
    </alternativeName>
</protein>
<dbReference type="AlphaFoldDB" id="A0AAV5P475"/>
<dbReference type="PANTHER" id="PTHR14084">
    <property type="entry name" value="KYNURENINASE"/>
    <property type="match status" value="1"/>
</dbReference>
<dbReference type="GO" id="GO:0097053">
    <property type="term" value="P:L-kynurenine catabolic process"/>
    <property type="evidence" value="ECO:0007669"/>
    <property type="project" value="UniProtKB-UniRule"/>
</dbReference>
<dbReference type="GO" id="GO:0019441">
    <property type="term" value="P:L-tryptophan catabolic process to kynurenine"/>
    <property type="evidence" value="ECO:0007669"/>
    <property type="project" value="TreeGrafter"/>
</dbReference>
<feature type="binding site" evidence="4">
    <location>
        <begin position="166"/>
        <end position="169"/>
    </location>
    <ligand>
        <name>pyridoxal 5'-phosphate</name>
        <dbReference type="ChEBI" id="CHEBI:597326"/>
    </ligand>
</feature>
<feature type="compositionally biased region" description="Basic residues" evidence="7">
    <location>
        <begin position="1"/>
        <end position="10"/>
    </location>
</feature>
<dbReference type="PANTHER" id="PTHR14084:SF0">
    <property type="entry name" value="KYNURENINASE"/>
    <property type="match status" value="1"/>
</dbReference>
<dbReference type="Gene3D" id="3.40.640.10">
    <property type="entry name" value="Type I PLP-dependent aspartate aminotransferase-like (Major domain)"/>
    <property type="match status" value="1"/>
</dbReference>
<dbReference type="GO" id="GO:0009435">
    <property type="term" value="P:NAD+ biosynthetic process"/>
    <property type="evidence" value="ECO:0007669"/>
    <property type="project" value="UniProtKB-UniRule"/>
</dbReference>
<gene>
    <name evidence="4" type="primary">kynU</name>
    <name evidence="9" type="ORF">Ccel01_20310</name>
</gene>
<evidence type="ECO:0000259" key="8">
    <source>
        <dbReference type="Pfam" id="PF00266"/>
    </source>
</evidence>
<feature type="binding site" evidence="4">
    <location>
        <position position="298"/>
    </location>
    <ligand>
        <name>pyridoxal 5'-phosphate</name>
        <dbReference type="ChEBI" id="CHEBI:597326"/>
    </ligand>
</feature>
<dbReference type="GO" id="GO:0005737">
    <property type="term" value="C:cytoplasm"/>
    <property type="evidence" value="ECO:0007669"/>
    <property type="project" value="UniProtKB-UniRule"/>
</dbReference>
<feature type="binding site" evidence="4">
    <location>
        <position position="136"/>
    </location>
    <ligand>
        <name>pyridoxal 5'-phosphate</name>
        <dbReference type="ChEBI" id="CHEBI:597326"/>
    </ligand>
</feature>
<comment type="subunit">
    <text evidence="4 6">Homodimer.</text>
</comment>
<evidence type="ECO:0000256" key="4">
    <source>
        <dbReference type="HAMAP-Rule" id="MF_01970"/>
    </source>
</evidence>
<evidence type="ECO:0000313" key="9">
    <source>
        <dbReference type="EMBL" id="GLY57429.1"/>
    </source>
</evidence>
<feature type="binding site" evidence="4">
    <location>
        <position position="243"/>
    </location>
    <ligand>
        <name>pyridoxal 5'-phosphate</name>
        <dbReference type="ChEBI" id="CHEBI:597326"/>
    </ligand>
</feature>
<dbReference type="InterPro" id="IPR010111">
    <property type="entry name" value="Kynureninase"/>
</dbReference>
<dbReference type="Gene3D" id="3.90.1150.10">
    <property type="entry name" value="Aspartate Aminotransferase, domain 1"/>
    <property type="match status" value="1"/>
</dbReference>
<evidence type="ECO:0000256" key="5">
    <source>
        <dbReference type="NCBIfam" id="TIGR01814"/>
    </source>
</evidence>
<comment type="caution">
    <text evidence="4">Lacks conserved residue(s) required for the propagation of feature annotation.</text>
</comment>
<comment type="catalytic activity">
    <reaction evidence="4 6">
        <text>L-kynurenine + H2O = anthranilate + L-alanine + H(+)</text>
        <dbReference type="Rhea" id="RHEA:16813"/>
        <dbReference type="ChEBI" id="CHEBI:15377"/>
        <dbReference type="ChEBI" id="CHEBI:15378"/>
        <dbReference type="ChEBI" id="CHEBI:16567"/>
        <dbReference type="ChEBI" id="CHEBI:57959"/>
        <dbReference type="ChEBI" id="CHEBI:57972"/>
        <dbReference type="EC" id="3.7.1.3"/>
    </reaction>
</comment>
<keyword evidence="3 4" id="KW-0663">Pyridoxal phosphate</keyword>
<organism evidence="9 10">
    <name type="scientific">Cellulosimicrobium cellulans</name>
    <name type="common">Arthrobacter luteus</name>
    <dbReference type="NCBI Taxonomy" id="1710"/>
    <lineage>
        <taxon>Bacteria</taxon>
        <taxon>Bacillati</taxon>
        <taxon>Actinomycetota</taxon>
        <taxon>Actinomycetes</taxon>
        <taxon>Micrococcales</taxon>
        <taxon>Promicromonosporaceae</taxon>
        <taxon>Cellulosimicrobium</taxon>
    </lineage>
</organism>
<dbReference type="InterPro" id="IPR000192">
    <property type="entry name" value="Aminotrans_V_dom"/>
</dbReference>
<dbReference type="GO" id="GO:0043420">
    <property type="term" value="P:anthranilate metabolic process"/>
    <property type="evidence" value="ECO:0007669"/>
    <property type="project" value="TreeGrafter"/>
</dbReference>
<dbReference type="Proteomes" id="UP001165168">
    <property type="component" value="Unassembled WGS sequence"/>
</dbReference>
<feature type="binding site" evidence="4">
    <location>
        <position position="137"/>
    </location>
    <ligand>
        <name>pyridoxal 5'-phosphate</name>
        <dbReference type="ChEBI" id="CHEBI:597326"/>
    </ligand>
</feature>
<dbReference type="Pfam" id="PF00266">
    <property type="entry name" value="Aminotran_5"/>
    <property type="match status" value="1"/>
</dbReference>
<comment type="pathway">
    <text evidence="4 6">Cofactor biosynthesis; NAD(+) biosynthesis; quinolinate from L-kynurenine: step 2/3.</text>
</comment>
<comment type="cofactor">
    <cofactor evidence="4 6">
        <name>pyridoxal 5'-phosphate</name>
        <dbReference type="ChEBI" id="CHEBI:597326"/>
    </cofactor>
</comment>
<dbReference type="GO" id="GO:0030170">
    <property type="term" value="F:pyridoxal phosphate binding"/>
    <property type="evidence" value="ECO:0007669"/>
    <property type="project" value="UniProtKB-UniRule"/>
</dbReference>
<dbReference type="GO" id="GO:0019805">
    <property type="term" value="P:quinolinate biosynthetic process"/>
    <property type="evidence" value="ECO:0007669"/>
    <property type="project" value="UniProtKB-UniRule"/>
</dbReference>
<evidence type="ECO:0000256" key="6">
    <source>
        <dbReference type="PIRNR" id="PIRNR038800"/>
    </source>
</evidence>
<feature type="modified residue" description="N6-(pyridoxal phosphate)lysine" evidence="4">
    <location>
        <position position="269"/>
    </location>
</feature>
<evidence type="ECO:0000313" key="10">
    <source>
        <dbReference type="Proteomes" id="UP001165168"/>
    </source>
</evidence>
<sequence>MVRARRRRGASRAPRCAARTPHPGGPAMTDTTDATTALTDHAARSAALDAADPLARFRDAFVDSEEVTAYLDGNSLGRPTRASAERLERFATDVWGARLIRGWDEEWYELPLTLGDRIGAVTLGAAAGQTFVGDSTTVILYKLVRAALSAPQVAGRDEIVLDAGNFPTDRYVLEGVAREHGATLRWITPDHDGGVTPEQVAEVLCDRTALVLLSHVAYRSGYVSDAAAITTLAHDAGALVLWDLCHSAGAVPVELDAWGVDLAAGCTYKYLNGGPGAPAFGYVRADLQGALTQPIQGWMGSAAPFEMGPAYAPHDGVRRFLSGTPTIVGMLAMQDMLDLVDAAGMAAVRAKSVALTEHATALVDDLLLPLGVRYASPRDPERRGSHVTVDHDAFEATLPLLWERGVIPDFRRPNGLRLGLSPLSTSFDEVRVGVEAVRDALAEVLGGRPSGPTVPGAAGPA</sequence>
<feature type="binding site" evidence="4">
    <location>
        <position position="246"/>
    </location>
    <ligand>
        <name>pyridoxal 5'-phosphate</name>
        <dbReference type="ChEBI" id="CHEBI:597326"/>
    </ligand>
</feature>
<feature type="region of interest" description="Disordered" evidence="7">
    <location>
        <begin position="1"/>
        <end position="29"/>
    </location>
</feature>
<proteinExistence type="inferred from homology"/>
<dbReference type="NCBIfam" id="TIGR01814">
    <property type="entry name" value="kynureninase"/>
    <property type="match status" value="1"/>
</dbReference>
<feature type="binding site" evidence="4">
    <location>
        <position position="268"/>
    </location>
    <ligand>
        <name>pyridoxal 5'-phosphate</name>
        <dbReference type="ChEBI" id="CHEBI:597326"/>
    </ligand>
</feature>
<accession>A0AAV5P475</accession>